<comment type="similarity">
    <text evidence="3 11">Belongs to the NadD family.</text>
</comment>
<evidence type="ECO:0000256" key="4">
    <source>
        <dbReference type="ARBA" id="ARBA00022642"/>
    </source>
</evidence>
<dbReference type="PANTHER" id="PTHR39321">
    <property type="entry name" value="NICOTINATE-NUCLEOTIDE ADENYLYLTRANSFERASE-RELATED"/>
    <property type="match status" value="1"/>
</dbReference>
<evidence type="ECO:0000256" key="7">
    <source>
        <dbReference type="ARBA" id="ARBA00022741"/>
    </source>
</evidence>
<dbReference type="NCBIfam" id="TIGR00125">
    <property type="entry name" value="cyt_tran_rel"/>
    <property type="match status" value="1"/>
</dbReference>
<gene>
    <name evidence="11 13" type="primary">nadD</name>
    <name evidence="13" type="ORF">OKA04_14700</name>
</gene>
<dbReference type="InterPro" id="IPR004821">
    <property type="entry name" value="Cyt_trans-like"/>
</dbReference>
<evidence type="ECO:0000259" key="12">
    <source>
        <dbReference type="Pfam" id="PF01467"/>
    </source>
</evidence>
<dbReference type="EMBL" id="JAPDDS010000007">
    <property type="protein sequence ID" value="MCW1885986.1"/>
    <property type="molecule type" value="Genomic_DNA"/>
</dbReference>
<accession>A0ABT3FQX2</accession>
<dbReference type="GO" id="GO:0016779">
    <property type="term" value="F:nucleotidyltransferase activity"/>
    <property type="evidence" value="ECO:0007669"/>
    <property type="project" value="UniProtKB-KW"/>
</dbReference>
<dbReference type="PANTHER" id="PTHR39321:SF3">
    <property type="entry name" value="PHOSPHOPANTETHEINE ADENYLYLTRANSFERASE"/>
    <property type="match status" value="1"/>
</dbReference>
<evidence type="ECO:0000256" key="1">
    <source>
        <dbReference type="ARBA" id="ARBA00002324"/>
    </source>
</evidence>
<keyword evidence="8 11" id="KW-0067">ATP-binding</keyword>
<keyword evidence="4 11" id="KW-0662">Pyridine nucleotide biosynthesis</keyword>
<keyword evidence="7 11" id="KW-0547">Nucleotide-binding</keyword>
<feature type="domain" description="Cytidyltransferase-like" evidence="12">
    <location>
        <begin position="9"/>
        <end position="164"/>
    </location>
</feature>
<dbReference type="RefSeq" id="WP_264501942.1">
    <property type="nucleotide sequence ID" value="NZ_JAPDDS010000007.1"/>
</dbReference>
<dbReference type="SUPFAM" id="SSF52374">
    <property type="entry name" value="Nucleotidylyl transferase"/>
    <property type="match status" value="1"/>
</dbReference>
<evidence type="ECO:0000256" key="10">
    <source>
        <dbReference type="ARBA" id="ARBA00048721"/>
    </source>
</evidence>
<reference evidence="13 14" key="1">
    <citation type="submission" date="2022-10" db="EMBL/GenBank/DDBJ databases">
        <title>Luteolibacter flavescens strain MCCC 1K03193, whole genome shotgun sequencing project.</title>
        <authorList>
            <person name="Zhao G."/>
            <person name="Shen L."/>
        </authorList>
    </citation>
    <scope>NUCLEOTIDE SEQUENCE [LARGE SCALE GENOMIC DNA]</scope>
    <source>
        <strain evidence="13 14">MCCC 1K03193</strain>
    </source>
</reference>
<dbReference type="InterPro" id="IPR005248">
    <property type="entry name" value="NadD/NMNAT"/>
</dbReference>
<sequence>MSTPRRIALFGGTFDPIHQGHVEIALRAKELLDLDQVRFFPCHTSPHKLGLTSAPAGDRLEMARLATRDLPWAVVDDFDLSRPPPSYSYETAEEMTRRFPDARLFWLMGADQWRALPRWKEPERLAGLVEFIVFARDGEPAPHPGWTMHFLTGTHPASATAIREAAADGREELPWLDAEVARYIRERGLYAR</sequence>
<comment type="pathway">
    <text evidence="2 11">Cofactor biosynthesis; NAD(+) biosynthesis; deamido-NAD(+) from nicotinate D-ribonucleotide: step 1/1.</text>
</comment>
<evidence type="ECO:0000256" key="11">
    <source>
        <dbReference type="HAMAP-Rule" id="MF_00244"/>
    </source>
</evidence>
<organism evidence="13 14">
    <name type="scientific">Luteolibacter flavescens</name>
    <dbReference type="NCBI Taxonomy" id="1859460"/>
    <lineage>
        <taxon>Bacteria</taxon>
        <taxon>Pseudomonadati</taxon>
        <taxon>Verrucomicrobiota</taxon>
        <taxon>Verrucomicrobiia</taxon>
        <taxon>Verrucomicrobiales</taxon>
        <taxon>Verrucomicrobiaceae</taxon>
        <taxon>Luteolibacter</taxon>
    </lineage>
</organism>
<comment type="catalytic activity">
    <reaction evidence="10 11">
        <text>nicotinate beta-D-ribonucleotide + ATP + H(+) = deamido-NAD(+) + diphosphate</text>
        <dbReference type="Rhea" id="RHEA:22860"/>
        <dbReference type="ChEBI" id="CHEBI:15378"/>
        <dbReference type="ChEBI" id="CHEBI:30616"/>
        <dbReference type="ChEBI" id="CHEBI:33019"/>
        <dbReference type="ChEBI" id="CHEBI:57502"/>
        <dbReference type="ChEBI" id="CHEBI:58437"/>
        <dbReference type="EC" id="2.7.7.18"/>
    </reaction>
</comment>
<evidence type="ECO:0000256" key="2">
    <source>
        <dbReference type="ARBA" id="ARBA00005019"/>
    </source>
</evidence>
<comment type="caution">
    <text evidence="13">The sequence shown here is derived from an EMBL/GenBank/DDBJ whole genome shotgun (WGS) entry which is preliminary data.</text>
</comment>
<evidence type="ECO:0000256" key="9">
    <source>
        <dbReference type="ARBA" id="ARBA00023027"/>
    </source>
</evidence>
<dbReference type="CDD" id="cd02165">
    <property type="entry name" value="NMNAT"/>
    <property type="match status" value="1"/>
</dbReference>
<proteinExistence type="inferred from homology"/>
<protein>
    <recommendedName>
        <fullName evidence="11">Probable nicotinate-nucleotide adenylyltransferase</fullName>
        <ecNumber evidence="11">2.7.7.18</ecNumber>
    </recommendedName>
    <alternativeName>
        <fullName evidence="11">Deamido-NAD(+) diphosphorylase</fullName>
    </alternativeName>
    <alternativeName>
        <fullName evidence="11">Deamido-NAD(+) pyrophosphorylase</fullName>
    </alternativeName>
    <alternativeName>
        <fullName evidence="11">Nicotinate mononucleotide adenylyltransferase</fullName>
        <shortName evidence="11">NaMN adenylyltransferase</shortName>
    </alternativeName>
</protein>
<evidence type="ECO:0000256" key="5">
    <source>
        <dbReference type="ARBA" id="ARBA00022679"/>
    </source>
</evidence>
<evidence type="ECO:0000256" key="3">
    <source>
        <dbReference type="ARBA" id="ARBA00009014"/>
    </source>
</evidence>
<dbReference type="Gene3D" id="3.40.50.620">
    <property type="entry name" value="HUPs"/>
    <property type="match status" value="1"/>
</dbReference>
<evidence type="ECO:0000256" key="6">
    <source>
        <dbReference type="ARBA" id="ARBA00022695"/>
    </source>
</evidence>
<keyword evidence="6 11" id="KW-0548">Nucleotidyltransferase</keyword>
<evidence type="ECO:0000313" key="13">
    <source>
        <dbReference type="EMBL" id="MCW1885986.1"/>
    </source>
</evidence>
<dbReference type="InterPro" id="IPR014729">
    <property type="entry name" value="Rossmann-like_a/b/a_fold"/>
</dbReference>
<evidence type="ECO:0000313" key="14">
    <source>
        <dbReference type="Proteomes" id="UP001207930"/>
    </source>
</evidence>
<keyword evidence="9 11" id="KW-0520">NAD</keyword>
<dbReference type="Proteomes" id="UP001207930">
    <property type="component" value="Unassembled WGS sequence"/>
</dbReference>
<comment type="function">
    <text evidence="1 11">Catalyzes the reversible adenylation of nicotinate mononucleotide (NaMN) to nicotinic acid adenine dinucleotide (NaAD).</text>
</comment>
<evidence type="ECO:0000256" key="8">
    <source>
        <dbReference type="ARBA" id="ARBA00022840"/>
    </source>
</evidence>
<keyword evidence="5 11" id="KW-0808">Transferase</keyword>
<dbReference type="Pfam" id="PF01467">
    <property type="entry name" value="CTP_transf_like"/>
    <property type="match status" value="1"/>
</dbReference>
<name>A0ABT3FQX2_9BACT</name>
<dbReference type="HAMAP" id="MF_00244">
    <property type="entry name" value="NaMN_adenylyltr"/>
    <property type="match status" value="1"/>
</dbReference>
<keyword evidence="14" id="KW-1185">Reference proteome</keyword>
<dbReference type="EC" id="2.7.7.18" evidence="11"/>
<dbReference type="NCBIfam" id="TIGR00482">
    <property type="entry name" value="nicotinate (nicotinamide) nucleotide adenylyltransferase"/>
    <property type="match status" value="1"/>
</dbReference>